<comment type="caution">
    <text evidence="3">The sequence shown here is derived from an EMBL/GenBank/DDBJ whole genome shotgun (WGS) entry which is preliminary data.</text>
</comment>
<sequence>MSVTSLLYVLVGALVSYGLVVAAMLVLQPRLLFLPNVSTRSIEADPGDIGLAFEPVAIRTADGILLDGWYVPAVAPRGVLLFFHGNAGNISHRLESVRIFHELDLDVLLIDYRGYGRSEGSPSEAGLGRDAEAAWRYLVEHRETAPEKIVIFGRSLGASVAARLAADRKPAGVILESGFVSVPDLGARMYPWLPVRTLSRLKFPTIDHVRSIRSPVMIVHSRGDEIIPFADGQALYEAASAPKRFLEIEGGHNDGFLVSGRRYTDGLAAFLAEVL</sequence>
<dbReference type="InterPro" id="IPR022742">
    <property type="entry name" value="Hydrolase_4"/>
</dbReference>
<dbReference type="AlphaFoldDB" id="A0AAW9RIZ0"/>
<keyword evidence="4" id="KW-1185">Reference proteome</keyword>
<dbReference type="Pfam" id="PF12146">
    <property type="entry name" value="Hydrolase_4"/>
    <property type="match status" value="1"/>
</dbReference>
<organism evidence="3 4">
    <name type="scientific">Microbaculum marinum</name>
    <dbReference type="NCBI Taxonomy" id="1764581"/>
    <lineage>
        <taxon>Bacteria</taxon>
        <taxon>Pseudomonadati</taxon>
        <taxon>Pseudomonadota</taxon>
        <taxon>Alphaproteobacteria</taxon>
        <taxon>Hyphomicrobiales</taxon>
        <taxon>Tepidamorphaceae</taxon>
        <taxon>Microbaculum</taxon>
    </lineage>
</organism>
<feature type="domain" description="Serine aminopeptidase S33" evidence="2">
    <location>
        <begin position="76"/>
        <end position="189"/>
    </location>
</feature>
<evidence type="ECO:0000313" key="4">
    <source>
        <dbReference type="Proteomes" id="UP001378188"/>
    </source>
</evidence>
<keyword evidence="1" id="KW-0472">Membrane</keyword>
<dbReference type="EMBL" id="JAZHOF010000004">
    <property type="protein sequence ID" value="MEJ8571900.1"/>
    <property type="molecule type" value="Genomic_DNA"/>
</dbReference>
<dbReference type="PANTHER" id="PTHR12277">
    <property type="entry name" value="ALPHA/BETA HYDROLASE DOMAIN-CONTAINING PROTEIN"/>
    <property type="match status" value="1"/>
</dbReference>
<keyword evidence="1" id="KW-0812">Transmembrane</keyword>
<proteinExistence type="predicted"/>
<feature type="transmembrane region" description="Helical" evidence="1">
    <location>
        <begin position="6"/>
        <end position="27"/>
    </location>
</feature>
<keyword evidence="1" id="KW-1133">Transmembrane helix</keyword>
<accession>A0AAW9RIZ0</accession>
<gene>
    <name evidence="3" type="ORF">V3328_10480</name>
</gene>
<dbReference type="PANTHER" id="PTHR12277:SF81">
    <property type="entry name" value="PROTEIN ABHD13"/>
    <property type="match status" value="1"/>
</dbReference>
<dbReference type="SUPFAM" id="SSF53474">
    <property type="entry name" value="alpha/beta-Hydrolases"/>
    <property type="match status" value="1"/>
</dbReference>
<evidence type="ECO:0000256" key="1">
    <source>
        <dbReference type="SAM" id="Phobius"/>
    </source>
</evidence>
<protein>
    <submittedName>
        <fullName evidence="3">Alpha/beta hydrolase</fullName>
    </submittedName>
</protein>
<evidence type="ECO:0000313" key="3">
    <source>
        <dbReference type="EMBL" id="MEJ8571900.1"/>
    </source>
</evidence>
<dbReference type="RefSeq" id="WP_340329601.1">
    <property type="nucleotide sequence ID" value="NZ_JAZHOF010000004.1"/>
</dbReference>
<evidence type="ECO:0000259" key="2">
    <source>
        <dbReference type="Pfam" id="PF12146"/>
    </source>
</evidence>
<dbReference type="InterPro" id="IPR029058">
    <property type="entry name" value="AB_hydrolase_fold"/>
</dbReference>
<reference evidence="3 4" key="1">
    <citation type="submission" date="2024-02" db="EMBL/GenBank/DDBJ databases">
        <title>Genome analysis and characterization of Microbaculum marinisediminis sp. nov., isolated from marine sediment.</title>
        <authorList>
            <person name="Du Z.-J."/>
            <person name="Ye Y.-Q."/>
            <person name="Zhang Z.-R."/>
            <person name="Yuan S.-M."/>
            <person name="Zhang X.-Y."/>
        </authorList>
    </citation>
    <scope>NUCLEOTIDE SEQUENCE [LARGE SCALE GENOMIC DNA]</scope>
    <source>
        <strain evidence="3 4">SDUM1044001</strain>
    </source>
</reference>
<dbReference type="Proteomes" id="UP001378188">
    <property type="component" value="Unassembled WGS sequence"/>
</dbReference>
<dbReference type="GO" id="GO:0016787">
    <property type="term" value="F:hydrolase activity"/>
    <property type="evidence" value="ECO:0007669"/>
    <property type="project" value="UniProtKB-KW"/>
</dbReference>
<keyword evidence="3" id="KW-0378">Hydrolase</keyword>
<dbReference type="Gene3D" id="3.40.50.1820">
    <property type="entry name" value="alpha/beta hydrolase"/>
    <property type="match status" value="1"/>
</dbReference>
<name>A0AAW9RIZ0_9HYPH</name>